<dbReference type="InterPro" id="IPR010541">
    <property type="entry name" value="Prp3_C"/>
</dbReference>
<dbReference type="Proteomes" id="UP000509704">
    <property type="component" value="Chromosome 8"/>
</dbReference>
<dbReference type="GeneID" id="59238707"/>
<comment type="subcellular location">
    <subcellularLocation>
        <location evidence="1">Nucleus</location>
    </subcellularLocation>
</comment>
<dbReference type="GO" id="GO:0000398">
    <property type="term" value="P:mRNA splicing, via spliceosome"/>
    <property type="evidence" value="ECO:0007669"/>
    <property type="project" value="InterPro"/>
</dbReference>
<evidence type="ECO:0000259" key="7">
    <source>
        <dbReference type="Pfam" id="PF06544"/>
    </source>
</evidence>
<keyword evidence="4" id="KW-0539">Nucleus</keyword>
<feature type="domain" description="Pre-mRNA-splicing factor 3" evidence="8">
    <location>
        <begin position="40"/>
        <end position="277"/>
    </location>
</feature>
<name>A0A7H9B9D7_ZYGMR</name>
<protein>
    <submittedName>
        <fullName evidence="9">Uncharacterized protein</fullName>
    </submittedName>
</protein>
<evidence type="ECO:0000313" key="9">
    <source>
        <dbReference type="EMBL" id="QLG74904.1"/>
    </source>
</evidence>
<dbReference type="KEGG" id="zmk:HG535_0H02310"/>
<proteinExistence type="predicted"/>
<dbReference type="PANTHER" id="PTHR14212:SF0">
    <property type="entry name" value="U4_U6 SMALL NUCLEAR RIBONUCLEOPROTEIN PRP3"/>
    <property type="match status" value="1"/>
</dbReference>
<evidence type="ECO:0000256" key="1">
    <source>
        <dbReference type="ARBA" id="ARBA00004123"/>
    </source>
</evidence>
<keyword evidence="3" id="KW-0508">mRNA splicing</keyword>
<dbReference type="InterPro" id="IPR013881">
    <property type="entry name" value="Pre-mRNA_splic_Prp3_dom"/>
</dbReference>
<dbReference type="EMBL" id="CP058611">
    <property type="protein sequence ID" value="QLG74904.1"/>
    <property type="molecule type" value="Genomic_DNA"/>
</dbReference>
<dbReference type="OrthoDB" id="10264544at2759"/>
<feature type="region of interest" description="Disordered" evidence="6">
    <location>
        <begin position="266"/>
        <end position="293"/>
    </location>
</feature>
<dbReference type="AlphaFoldDB" id="A0A7H9B9D7"/>
<dbReference type="CDD" id="cd24162">
    <property type="entry name" value="Prp3_C"/>
    <property type="match status" value="1"/>
</dbReference>
<evidence type="ECO:0000259" key="8">
    <source>
        <dbReference type="Pfam" id="PF08572"/>
    </source>
</evidence>
<sequence length="429" mass="50486">MRKNIGGNNKSDNRGLKTAINPLLLSSNLNLVSKQYKGQNPYLSTSQQRTPDSKIRKRYELGLRFYEKGEISSQVEQLRDEQRKELERERQRTTIEQQKTERENKELSIKIAKGELPDLSLGEDKYIKTRKEVPKVEWWDEAYLDDDMKIKEKYVNQEIEDNESDDDEKYGPSIQYVHHPVPIKVDTNKEIIAKVLLTKDEQKKIRRNKRKMLREEKETRIKLGLDPKPEPKVKLSNMMSVYENDANIVDPTKWEQAVKEQVALRKRKHLEENSKRHDEAKQKAKSEDSQNGGSDDICQVFWFKRLTNPKLRYKINMNSKQLSLRGTCLRIGEQGPGIMVIVGREKSCKFFKKLVTRRVTWDDAYEDKTTNTIVDMTGNYCKQIWEGYLDNCRFPRWFMKVCEDETDFSNTLAQFNAQNLVSIFKQSNN</sequence>
<feature type="coiled-coil region" evidence="5">
    <location>
        <begin position="72"/>
        <end position="115"/>
    </location>
</feature>
<evidence type="ECO:0000313" key="10">
    <source>
        <dbReference type="Proteomes" id="UP000509704"/>
    </source>
</evidence>
<dbReference type="RefSeq" id="XP_037146629.1">
    <property type="nucleotide sequence ID" value="XM_037290734.1"/>
</dbReference>
<keyword evidence="5" id="KW-0175">Coiled coil</keyword>
<evidence type="ECO:0000256" key="6">
    <source>
        <dbReference type="SAM" id="MobiDB-lite"/>
    </source>
</evidence>
<evidence type="ECO:0000256" key="2">
    <source>
        <dbReference type="ARBA" id="ARBA00022664"/>
    </source>
</evidence>
<feature type="domain" description="Small nuclear ribonucleoprotein Prp3 C-terminal" evidence="7">
    <location>
        <begin position="300"/>
        <end position="422"/>
    </location>
</feature>
<evidence type="ECO:0000256" key="3">
    <source>
        <dbReference type="ARBA" id="ARBA00023187"/>
    </source>
</evidence>
<dbReference type="Pfam" id="PF08572">
    <property type="entry name" value="PRP3"/>
    <property type="match status" value="1"/>
</dbReference>
<dbReference type="GO" id="GO:0046540">
    <property type="term" value="C:U4/U6 x U5 tri-snRNP complex"/>
    <property type="evidence" value="ECO:0007669"/>
    <property type="project" value="InterPro"/>
</dbReference>
<reference evidence="9 10" key="1">
    <citation type="submission" date="2020-07" db="EMBL/GenBank/DDBJ databases">
        <title>The yeast mating-type switching endonuclease HO is a domesticated member of an unorthodox homing genetic element family.</title>
        <authorList>
            <person name="Coughlan A.Y."/>
            <person name="Lombardi L."/>
            <person name="Braun-Galleani S."/>
            <person name="Martos A.R."/>
            <person name="Galeote V."/>
            <person name="Bigey F."/>
            <person name="Dequin S."/>
            <person name="Byrne K.P."/>
            <person name="Wolfe K.H."/>
        </authorList>
    </citation>
    <scope>NUCLEOTIDE SEQUENCE [LARGE SCALE GENOMIC DNA]</scope>
    <source>
        <strain evidence="9 10">NRRL Y-6702</strain>
    </source>
</reference>
<evidence type="ECO:0000256" key="4">
    <source>
        <dbReference type="ARBA" id="ARBA00023242"/>
    </source>
</evidence>
<accession>A0A7H9B9D7</accession>
<gene>
    <name evidence="9" type="ORF">HG535_0H02310</name>
</gene>
<organism evidence="9 10">
    <name type="scientific">Zygotorulaspora mrakii</name>
    <name type="common">Zygosaccharomyces mrakii</name>
    <dbReference type="NCBI Taxonomy" id="42260"/>
    <lineage>
        <taxon>Eukaryota</taxon>
        <taxon>Fungi</taxon>
        <taxon>Dikarya</taxon>
        <taxon>Ascomycota</taxon>
        <taxon>Saccharomycotina</taxon>
        <taxon>Saccharomycetes</taxon>
        <taxon>Saccharomycetales</taxon>
        <taxon>Saccharomycetaceae</taxon>
        <taxon>Zygotorulaspora</taxon>
    </lineage>
</organism>
<feature type="compositionally biased region" description="Basic and acidic residues" evidence="6">
    <location>
        <begin position="269"/>
        <end position="288"/>
    </location>
</feature>
<keyword evidence="10" id="KW-1185">Reference proteome</keyword>
<dbReference type="InterPro" id="IPR027104">
    <property type="entry name" value="Prp3"/>
</dbReference>
<dbReference type="Pfam" id="PF06544">
    <property type="entry name" value="Prp3_C"/>
    <property type="match status" value="1"/>
</dbReference>
<dbReference type="PANTHER" id="PTHR14212">
    <property type="entry name" value="U4/U6-ASSOCIATED RNA SPLICING FACTOR-RELATED"/>
    <property type="match status" value="1"/>
</dbReference>
<evidence type="ECO:0000256" key="5">
    <source>
        <dbReference type="SAM" id="Coils"/>
    </source>
</evidence>
<keyword evidence="2" id="KW-0507">mRNA processing</keyword>